<dbReference type="GO" id="GO:0022857">
    <property type="term" value="F:transmembrane transporter activity"/>
    <property type="evidence" value="ECO:0007669"/>
    <property type="project" value="InterPro"/>
</dbReference>
<dbReference type="GeneID" id="40724437"/>
<feature type="transmembrane region" description="Helical" evidence="6">
    <location>
        <begin position="400"/>
        <end position="419"/>
    </location>
</feature>
<dbReference type="InterPro" id="IPR011701">
    <property type="entry name" value="MFS"/>
</dbReference>
<accession>A0A4U7KZI8</accession>
<evidence type="ECO:0000256" key="6">
    <source>
        <dbReference type="SAM" id="Phobius"/>
    </source>
</evidence>
<keyword evidence="3 6" id="KW-0812">Transmembrane</keyword>
<feature type="transmembrane region" description="Helical" evidence="6">
    <location>
        <begin position="170"/>
        <end position="189"/>
    </location>
</feature>
<dbReference type="Pfam" id="PF07690">
    <property type="entry name" value="MFS_1"/>
    <property type="match status" value="1"/>
</dbReference>
<keyword evidence="5 6" id="KW-0472">Membrane</keyword>
<gene>
    <name evidence="7" type="ORF">EX895_001542</name>
</gene>
<feature type="transmembrane region" description="Helical" evidence="6">
    <location>
        <begin position="134"/>
        <end position="158"/>
    </location>
</feature>
<proteinExistence type="predicted"/>
<protein>
    <recommendedName>
        <fullName evidence="9">Major facilitator superfamily (MFS) profile domain-containing protein</fullName>
    </recommendedName>
</protein>
<dbReference type="GO" id="GO:0016020">
    <property type="term" value="C:membrane"/>
    <property type="evidence" value="ECO:0007669"/>
    <property type="project" value="UniProtKB-SubCell"/>
</dbReference>
<dbReference type="EMBL" id="SRRM01000004">
    <property type="protein sequence ID" value="TKY89757.1"/>
    <property type="molecule type" value="Genomic_DNA"/>
</dbReference>
<feature type="transmembrane region" description="Helical" evidence="6">
    <location>
        <begin position="280"/>
        <end position="299"/>
    </location>
</feature>
<dbReference type="Proteomes" id="UP000306050">
    <property type="component" value="Chromosome SGRAM_11"/>
</dbReference>
<dbReference type="SUPFAM" id="SSF103473">
    <property type="entry name" value="MFS general substrate transporter"/>
    <property type="match status" value="1"/>
</dbReference>
<evidence type="ECO:0000256" key="2">
    <source>
        <dbReference type="ARBA" id="ARBA00022448"/>
    </source>
</evidence>
<feature type="transmembrane region" description="Helical" evidence="6">
    <location>
        <begin position="87"/>
        <end position="113"/>
    </location>
</feature>
<feature type="transmembrane region" description="Helical" evidence="6">
    <location>
        <begin position="238"/>
        <end position="260"/>
    </location>
</feature>
<organism evidence="7 8">
    <name type="scientific">Sporisorium graminicola</name>
    <dbReference type="NCBI Taxonomy" id="280036"/>
    <lineage>
        <taxon>Eukaryota</taxon>
        <taxon>Fungi</taxon>
        <taxon>Dikarya</taxon>
        <taxon>Basidiomycota</taxon>
        <taxon>Ustilaginomycotina</taxon>
        <taxon>Ustilaginomycetes</taxon>
        <taxon>Ustilaginales</taxon>
        <taxon>Ustilaginaceae</taxon>
        <taxon>Sporisorium</taxon>
    </lineage>
</organism>
<evidence type="ECO:0000313" key="8">
    <source>
        <dbReference type="Proteomes" id="UP000306050"/>
    </source>
</evidence>
<feature type="transmembrane region" description="Helical" evidence="6">
    <location>
        <begin position="332"/>
        <end position="354"/>
    </location>
</feature>
<evidence type="ECO:0000256" key="1">
    <source>
        <dbReference type="ARBA" id="ARBA00004141"/>
    </source>
</evidence>
<evidence type="ECO:0000256" key="4">
    <source>
        <dbReference type="ARBA" id="ARBA00022989"/>
    </source>
</evidence>
<dbReference type="KEGG" id="sgra:EX895_001542"/>
<dbReference type="FunFam" id="1.20.1250.20:FF:000013">
    <property type="entry name" value="MFS general substrate transporter"/>
    <property type="match status" value="1"/>
</dbReference>
<keyword evidence="2" id="KW-0813">Transport</keyword>
<dbReference type="OrthoDB" id="2962993at2759"/>
<dbReference type="RefSeq" id="XP_029741742.1">
    <property type="nucleotide sequence ID" value="XM_029882141.1"/>
</dbReference>
<keyword evidence="8" id="KW-1185">Reference proteome</keyword>
<dbReference type="PANTHER" id="PTHR43791:SF48">
    <property type="entry name" value="TRANSPORTER, PUTATIVE (AFU_ORTHOLOGUE AFUA_4G01000)-RELATED"/>
    <property type="match status" value="1"/>
</dbReference>
<comment type="caution">
    <text evidence="7">The sequence shown here is derived from an EMBL/GenBank/DDBJ whole genome shotgun (WGS) entry which is preliminary data.</text>
</comment>
<name>A0A4U7KZI8_9BASI</name>
<evidence type="ECO:0000313" key="7">
    <source>
        <dbReference type="EMBL" id="TKY89757.1"/>
    </source>
</evidence>
<evidence type="ECO:0008006" key="9">
    <source>
        <dbReference type="Google" id="ProtNLM"/>
    </source>
</evidence>
<feature type="transmembrane region" description="Helical" evidence="6">
    <location>
        <begin position="306"/>
        <end position="326"/>
    </location>
</feature>
<dbReference type="PANTHER" id="PTHR43791">
    <property type="entry name" value="PERMEASE-RELATED"/>
    <property type="match status" value="1"/>
</dbReference>
<evidence type="ECO:0000256" key="5">
    <source>
        <dbReference type="ARBA" id="ARBA00023136"/>
    </source>
</evidence>
<keyword evidence="4 6" id="KW-1133">Transmembrane helix</keyword>
<dbReference type="InterPro" id="IPR036259">
    <property type="entry name" value="MFS_trans_sf"/>
</dbReference>
<evidence type="ECO:0000256" key="3">
    <source>
        <dbReference type="ARBA" id="ARBA00022692"/>
    </source>
</evidence>
<dbReference type="AlphaFoldDB" id="A0A4U7KZI8"/>
<feature type="transmembrane region" description="Helical" evidence="6">
    <location>
        <begin position="366"/>
        <end position="388"/>
    </location>
</feature>
<sequence length="458" mass="49968">MTTQDNFHDVETGSVPEQGAAAISKHSFDTFAADAAAEQPLRHKIDWHIVPVVVMLYLFCFIDRANIGNARIAGLEKTLKMNPKSYYFLMAFVRSFGSAVAVRFLLGVVEAGMLPTIAFYLSRWYRKDELTFRLGMYISTGPAAGACGGLLASAILKVHGIGKVHTWEQIFLVEGVITMGLGLIGFFTLTESIQSARWLSSAEKALAEKRLASEMVGQKVLVDNVKFKMLWKGITSPTSLACALMFTFCNITVQGLAVFLPTIVKVLYPSPQYTVIQQQLLTVPPNAVGTLAVLLVAYASTKLRKYAVFVFGCGLFMLSGYAVFLGSHNFHVRYAGSFLSCLGAFNLGALLPSYAAANTNNDTERAGAIGVVVLFGNLGGLISTWTYLPKQSPHFVPGNSLNVAGGACISIIVVLLVLWQRSENAKREAGLRQSRLENKTPSEIDMLGSDHPDFRLRW</sequence>
<comment type="subcellular location">
    <subcellularLocation>
        <location evidence="1">Membrane</location>
        <topology evidence="1">Multi-pass membrane protein</topology>
    </subcellularLocation>
</comment>
<dbReference type="Gene3D" id="1.20.1250.20">
    <property type="entry name" value="MFS general substrate transporter like domains"/>
    <property type="match status" value="2"/>
</dbReference>
<reference evidence="7 8" key="1">
    <citation type="submission" date="2019-05" db="EMBL/GenBank/DDBJ databases">
        <title>Sporisorium graminicola CBS 10092 draft sequencing and annotation.</title>
        <authorList>
            <person name="Solano-Gonzalez S."/>
            <person name="Caddick M.X."/>
            <person name="Darby A."/>
        </authorList>
    </citation>
    <scope>NUCLEOTIDE SEQUENCE [LARGE SCALE GENOMIC DNA]</scope>
    <source>
        <strain evidence="7 8">CBS 10092</strain>
    </source>
</reference>